<evidence type="ECO:0000313" key="4">
    <source>
        <dbReference type="Proteomes" id="UP000245474"/>
    </source>
</evidence>
<accession>A0A2U2MXW0</accession>
<organism evidence="3 4">
    <name type="scientific">Sediminicurvatus halobius</name>
    <dbReference type="NCBI Taxonomy" id="2182432"/>
    <lineage>
        <taxon>Bacteria</taxon>
        <taxon>Pseudomonadati</taxon>
        <taxon>Pseudomonadota</taxon>
        <taxon>Gammaproteobacteria</taxon>
        <taxon>Chromatiales</taxon>
        <taxon>Ectothiorhodospiraceae</taxon>
        <taxon>Sediminicurvatus</taxon>
    </lineage>
</organism>
<reference evidence="3 4" key="1">
    <citation type="submission" date="2018-05" db="EMBL/GenBank/DDBJ databases">
        <title>Spiribacter halobius sp. nov., a moderately halophilic bacterium isolated from marine solar saltern.</title>
        <authorList>
            <person name="Zheng W.-S."/>
            <person name="Lu D.-C."/>
            <person name="Du Z.-J."/>
        </authorList>
    </citation>
    <scope>NUCLEOTIDE SEQUENCE [LARGE SCALE GENOMIC DNA]</scope>
    <source>
        <strain evidence="3 4">E85</strain>
    </source>
</reference>
<dbReference type="EMBL" id="QFFI01000027">
    <property type="protein sequence ID" value="PWG61786.1"/>
    <property type="molecule type" value="Genomic_DNA"/>
</dbReference>
<dbReference type="RefSeq" id="WP_109679659.1">
    <property type="nucleotide sequence ID" value="NZ_CP086615.1"/>
</dbReference>
<feature type="region of interest" description="Disordered" evidence="1">
    <location>
        <begin position="119"/>
        <end position="138"/>
    </location>
</feature>
<feature type="domain" description="YokE-like PH" evidence="2">
    <location>
        <begin position="41"/>
        <end position="115"/>
    </location>
</feature>
<dbReference type="AlphaFoldDB" id="A0A2U2MXW0"/>
<evidence type="ECO:0000313" key="3">
    <source>
        <dbReference type="EMBL" id="PWG61786.1"/>
    </source>
</evidence>
<dbReference type="Proteomes" id="UP000245474">
    <property type="component" value="Unassembled WGS sequence"/>
</dbReference>
<proteinExistence type="predicted"/>
<dbReference type="Pfam" id="PF14470">
    <property type="entry name" value="bPH_3"/>
    <property type="match status" value="1"/>
</dbReference>
<comment type="caution">
    <text evidence="3">The sequence shown here is derived from an EMBL/GenBank/DDBJ whole genome shotgun (WGS) entry which is preliminary data.</text>
</comment>
<evidence type="ECO:0000256" key="1">
    <source>
        <dbReference type="SAM" id="MobiDB-lite"/>
    </source>
</evidence>
<dbReference type="InterPro" id="IPR039519">
    <property type="entry name" value="YokE-like_PH"/>
</dbReference>
<feature type="compositionally biased region" description="Low complexity" evidence="1">
    <location>
        <begin position="129"/>
        <end position="138"/>
    </location>
</feature>
<keyword evidence="4" id="KW-1185">Reference proteome</keyword>
<name>A0A2U2MXW0_9GAMM</name>
<dbReference type="OrthoDB" id="5996503at2"/>
<protein>
    <recommendedName>
        <fullName evidence="2">YokE-like PH domain-containing protein</fullName>
    </recommendedName>
</protein>
<evidence type="ECO:0000259" key="2">
    <source>
        <dbReference type="Pfam" id="PF14470"/>
    </source>
</evidence>
<gene>
    <name evidence="3" type="ORF">DEM34_14860</name>
</gene>
<sequence>MASGTDKHLANFRRRHRNPGEQIRTWAPGYIGKMFGSGKDWQHNGVLIVTDQRVIFHRRGLLGEVLETMPLARISSVEQLTFAGHRVLRLHTSNDSLEFKSFDAGRVRSVARAVEAARGNIQPPPQPQPTATNPTSATPAAERLRQLDELHHQGLISAEEHQAKRAEILAEL</sequence>